<dbReference type="RefSeq" id="WP_046072027.1">
    <property type="nucleotide sequence ID" value="NZ_CP011117.2"/>
</dbReference>
<evidence type="ECO:0000313" key="2">
    <source>
        <dbReference type="Proteomes" id="UP000033099"/>
    </source>
</evidence>
<protein>
    <recommendedName>
        <fullName evidence="3">Type VI secretion system-associated protein TagF</fullName>
    </recommendedName>
</protein>
<dbReference type="AlphaFoldDB" id="A0AAU8TTR0"/>
<proteinExistence type="predicted"/>
<evidence type="ECO:0000313" key="1">
    <source>
        <dbReference type="EMBL" id="AKA85938.1"/>
    </source>
</evidence>
<dbReference type="InterPro" id="IPR038225">
    <property type="entry name" value="TagF_sf"/>
</dbReference>
<gene>
    <name evidence="1" type="ORF">VO64_5392</name>
</gene>
<reference evidence="1 2" key="1">
    <citation type="journal article" date="2015" name="Genome Announc.">
        <title>Complete Genome Sequence of Biocontrol Strain Pseudomonas fluorescens LBUM223.</title>
        <authorList>
            <person name="Roquigny R."/>
            <person name="Arseneault T."/>
            <person name="Gadkar V.J."/>
            <person name="Novinscak A."/>
            <person name="Joly D.L."/>
            <person name="Filion M."/>
        </authorList>
    </citation>
    <scope>NUCLEOTIDE SEQUENCE [LARGE SCALE GENOMIC DNA]</scope>
    <source>
        <strain evidence="1 2">LBUM223</strain>
    </source>
</reference>
<sequence length="297" mass="32903">MIGCFGKIPASADFVSLHGALPEVAEFDLWLQRTLVDLDQSVQWQSRFDELPLCYFSFVSTTGVWLLGGVVSSHDSSGRRYPFFIFQLVRPSDSGLNAHTLSEVFAAQIKPLLIDASQGLDTASVFQQLKALRPWDLADVALYRRVHVKFLDDFELQDVANALQPSYVNLDSVSLPARLMGLRESVCKARPPVMHFPLPAARGLMRPVADFWCEWLNVQSHEQVPAVSVLVDDFMHPGLLCFASRQVATAYRVLTGGVSCPSLLHVEPGISLPAMRAEQSLRELVAFCSTRQQGTIA</sequence>
<dbReference type="Pfam" id="PF09867">
    <property type="entry name" value="TagF_N"/>
    <property type="match status" value="1"/>
</dbReference>
<dbReference type="NCBIfam" id="TIGR03373">
    <property type="entry name" value="VI_minor_4"/>
    <property type="match status" value="1"/>
</dbReference>
<evidence type="ECO:0008006" key="3">
    <source>
        <dbReference type="Google" id="ProtNLM"/>
    </source>
</evidence>
<dbReference type="Proteomes" id="UP000033099">
    <property type="component" value="Chromosome"/>
</dbReference>
<dbReference type="KEGG" id="pfb:VO64_5392"/>
<organism evidence="1 2">
    <name type="scientific">Pseudomonas synxantha</name>
    <dbReference type="NCBI Taxonomy" id="47883"/>
    <lineage>
        <taxon>Bacteria</taxon>
        <taxon>Pseudomonadati</taxon>
        <taxon>Pseudomonadota</taxon>
        <taxon>Gammaproteobacteria</taxon>
        <taxon>Pseudomonadales</taxon>
        <taxon>Pseudomonadaceae</taxon>
        <taxon>Pseudomonas</taxon>
    </lineage>
</organism>
<dbReference type="EMBL" id="CP011117">
    <property type="protein sequence ID" value="AKA85938.1"/>
    <property type="molecule type" value="Genomic_DNA"/>
</dbReference>
<name>A0AAU8TTR0_9PSED</name>
<dbReference type="InterPro" id="IPR017748">
    <property type="entry name" value="TagF"/>
</dbReference>
<accession>A0AAU8TTR0</accession>
<dbReference type="Gene3D" id="3.40.1730.10">
    <property type="entry name" value="pa0076 domain"/>
    <property type="match status" value="1"/>
</dbReference>